<evidence type="ECO:0000313" key="1">
    <source>
        <dbReference type="EMBL" id="AHC14412.1"/>
    </source>
</evidence>
<keyword evidence="2" id="KW-1185">Reference proteome</keyword>
<name>V5WF34_9SPIO</name>
<dbReference type="Proteomes" id="UP000018680">
    <property type="component" value="Chromosome"/>
</dbReference>
<proteinExistence type="predicted"/>
<accession>V5WF34</accession>
<dbReference type="AlphaFoldDB" id="V5WF34"/>
<dbReference type="EMBL" id="CP006939">
    <property type="protein sequence ID" value="AHC14412.1"/>
    <property type="molecule type" value="Genomic_DNA"/>
</dbReference>
<organism evidence="1 2">
    <name type="scientific">Salinispira pacifica</name>
    <dbReference type="NCBI Taxonomy" id="1307761"/>
    <lineage>
        <taxon>Bacteria</taxon>
        <taxon>Pseudomonadati</taxon>
        <taxon>Spirochaetota</taxon>
        <taxon>Spirochaetia</taxon>
        <taxon>Spirochaetales</taxon>
        <taxon>Spirochaetaceae</taxon>
        <taxon>Salinispira</taxon>
    </lineage>
</organism>
<reference evidence="1 2" key="1">
    <citation type="journal article" date="2015" name="Stand. Genomic Sci.">
        <title>Complete genome sequence and description of Salinispira pacifica gen. nov., sp. nov., a novel spirochaete isolated form a hypersaline microbial mat.</title>
        <authorList>
            <person name="Ben Hania W."/>
            <person name="Joseph M."/>
            <person name="Schumann P."/>
            <person name="Bunk B."/>
            <person name="Fiebig A."/>
            <person name="Sproer C."/>
            <person name="Klenk H.P."/>
            <person name="Fardeau M.L."/>
            <person name="Spring S."/>
        </authorList>
    </citation>
    <scope>NUCLEOTIDE SEQUENCE [LARGE SCALE GENOMIC DNA]</scope>
    <source>
        <strain evidence="1 2">L21-RPul-D2</strain>
    </source>
</reference>
<dbReference type="KEGG" id="slr:L21SP2_0994"/>
<dbReference type="HOGENOM" id="CLU_3296270_0_0_12"/>
<protein>
    <submittedName>
        <fullName evidence="1">Uncharacterized protein</fullName>
    </submittedName>
</protein>
<evidence type="ECO:0000313" key="2">
    <source>
        <dbReference type="Proteomes" id="UP000018680"/>
    </source>
</evidence>
<gene>
    <name evidence="1" type="ORF">L21SP2_0994</name>
</gene>
<dbReference type="STRING" id="1307761.L21SP2_0994"/>
<sequence length="40" mass="4343">MIPVGWKKTTTATIPAATPRSFELCDTNTNTNTNTNSSEQ</sequence>